<name>A0AAN7N8A7_MYCAM</name>
<evidence type="ECO:0000313" key="2">
    <source>
        <dbReference type="Proteomes" id="UP001333110"/>
    </source>
</evidence>
<protein>
    <submittedName>
        <fullName evidence="1">Uncharacterized protein</fullName>
    </submittedName>
</protein>
<dbReference type="Proteomes" id="UP001333110">
    <property type="component" value="Unassembled WGS sequence"/>
</dbReference>
<dbReference type="EMBL" id="JAUNZN010000004">
    <property type="protein sequence ID" value="KAK4821804.1"/>
    <property type="molecule type" value="Genomic_DNA"/>
</dbReference>
<proteinExistence type="predicted"/>
<comment type="caution">
    <text evidence="1">The sequence shown here is derived from an EMBL/GenBank/DDBJ whole genome shotgun (WGS) entry which is preliminary data.</text>
</comment>
<keyword evidence="2" id="KW-1185">Reference proteome</keyword>
<organism evidence="1 2">
    <name type="scientific">Mycteria americana</name>
    <name type="common">Wood stork</name>
    <dbReference type="NCBI Taxonomy" id="33587"/>
    <lineage>
        <taxon>Eukaryota</taxon>
        <taxon>Metazoa</taxon>
        <taxon>Chordata</taxon>
        <taxon>Craniata</taxon>
        <taxon>Vertebrata</taxon>
        <taxon>Euteleostomi</taxon>
        <taxon>Archelosauria</taxon>
        <taxon>Archosauria</taxon>
        <taxon>Dinosauria</taxon>
        <taxon>Saurischia</taxon>
        <taxon>Theropoda</taxon>
        <taxon>Coelurosauria</taxon>
        <taxon>Aves</taxon>
        <taxon>Neognathae</taxon>
        <taxon>Neoaves</taxon>
        <taxon>Aequornithes</taxon>
        <taxon>Ciconiiformes</taxon>
        <taxon>Ciconiidae</taxon>
        <taxon>Mycteria</taxon>
    </lineage>
</organism>
<reference evidence="1 2" key="1">
    <citation type="journal article" date="2023" name="J. Hered.">
        <title>Chromosome-level genome of the wood stork (Mycteria americana) provides insight into avian chromosome evolution.</title>
        <authorList>
            <person name="Flamio R. Jr."/>
            <person name="Ramstad K.M."/>
        </authorList>
    </citation>
    <scope>NUCLEOTIDE SEQUENCE [LARGE SCALE GENOMIC DNA]</scope>
    <source>
        <strain evidence="1">JAX WOST 10</strain>
    </source>
</reference>
<evidence type="ECO:0000313" key="1">
    <source>
        <dbReference type="EMBL" id="KAK4821804.1"/>
    </source>
</evidence>
<sequence length="483" mass="53061">MDKDKVVGQLNALVNLIAVQILDTLSSLIKLQQFQQSTIRVKKTGKNYRKFIPGVGGKIDPGDGSGLSDLYDPVAASLKKAAAAYGGVCAHATEFKQGPLVTAVPSVYSVSGNFTRLPQLLEYDGQWPRNFICQFPRDLRMHLIRSHGLGYLRGFLPGYSTKQMPEEVKACSPDVQGSELAVRPPRCPKDLVLHHFMVTAAKAALELHIPHRRLLVGENKVQHSTSPCWLLSPWEKEVIISAFEEPPGLLMACCVVPPRDIGVVEVPHEEEGLMVEVGRDLLSIPSGLEKQGYLEWVAQDYVQTHRMIWVAKDLKDHLVPTPCHGQGQLPLDQVAQSPMQPGLEHFQGWGIHNFSGQSVPVPHHPLILKCTLSQVKAITPCPVATCPCKKSLSSFLVGPLQVLEGCYKVSPEPFLLQAEQPQLSQAVFIGEVLQPSDHLCGPPLDLLRQVHVRLLLGAPELNAVLQGGSRKEQSRVEGQNHLP</sequence>
<dbReference type="AlphaFoldDB" id="A0AAN7N8A7"/>
<gene>
    <name evidence="1" type="ORF">QYF61_003833</name>
</gene>
<accession>A0AAN7N8A7</accession>